<dbReference type="GO" id="GO:0003688">
    <property type="term" value="F:DNA replication origin binding"/>
    <property type="evidence" value="ECO:0007669"/>
    <property type="project" value="TreeGrafter"/>
</dbReference>
<protein>
    <recommendedName>
        <fullName evidence="2">MCM10 OB-fold domain-containing protein</fullName>
    </recommendedName>
</protein>
<feature type="domain" description="MCM10 OB-fold" evidence="2">
    <location>
        <begin position="186"/>
        <end position="323"/>
    </location>
</feature>
<dbReference type="InterPro" id="IPR055065">
    <property type="entry name" value="OB_MCM10"/>
</dbReference>
<dbReference type="PANTHER" id="PTHR13454">
    <property type="entry name" value="PROTEIN MCM10 HOMOLOG"/>
    <property type="match status" value="1"/>
</dbReference>
<sequence length="676" mass="70417">MAAAGPSDDEVDRALEAEEFLNWGTHVPLGLPPSIQPAAPVDAAPEPPLLPVVCSVDCVGSATALQQGSTPCGCGPPDAAGTAEAPGTMGEQPGAVVGGLGAPTVAIAAGAVTAAAVAALEAPSSIPCGDPEGSSSMDAGDRPVPVASGRGDAAPPRAGSKASGQDLASSSEVRPLPTPQQDREEYTGLRIAKRSVGASQWHEEISGRGRRVVQFRQLSELFRRRQECDRVVVGVLYEKMSSEKLANGERFACWSLTDLAEPKPRYLKLHLRWEAFQHWRSRQAAPNVTRGSIFAIMNPALVDDGRGSAMGSEPVLRVDRAAQLHKLGECPSLGRCSIKGCALPCNVDLDDRFCQMHLARAYADKPCRIVAGGGIESSTASLLKGCRSLHKPRARAPLPAAEEGEVEDVDGLIEEANQLKTKVAIRFDDRRLHHSEAIKNYKRAICSGVRPDEQATSRVPLLGRGLEGPGGLELDLATVDRSERRKAERMLSLRATDRLATGAMAGRPPLQQRAKRPRPDTRSEPLAMPPAAHSKSRRVAGAAADAGGAEARPPCGPDPGAAGTADDGGAAAGSGPVPDAAGIAEPGPESASGLLQSLEAAAGDAARLRGVLEAAEGLPASALREDAGPHLYAAVGQLTLNGGCAEIKRLALRARRRWRAQSEVANLAAPPGTAVH</sequence>
<feature type="compositionally biased region" description="Basic and acidic residues" evidence="1">
    <location>
        <begin position="482"/>
        <end position="497"/>
    </location>
</feature>
<feature type="compositionally biased region" description="Low complexity" evidence="1">
    <location>
        <begin position="540"/>
        <end position="582"/>
    </location>
</feature>
<dbReference type="PANTHER" id="PTHR13454:SF11">
    <property type="entry name" value="PROTEIN MCM10 HOMOLOG"/>
    <property type="match status" value="1"/>
</dbReference>
<dbReference type="Gene3D" id="2.40.50.140">
    <property type="entry name" value="Nucleic acid-binding proteins"/>
    <property type="match status" value="1"/>
</dbReference>
<dbReference type="EMBL" id="HBEG01027009">
    <property type="protein sequence ID" value="CAD8363411.1"/>
    <property type="molecule type" value="Transcribed_RNA"/>
</dbReference>
<dbReference type="AlphaFoldDB" id="A0A7S0AHG7"/>
<evidence type="ECO:0000313" key="3">
    <source>
        <dbReference type="EMBL" id="CAD8363411.1"/>
    </source>
</evidence>
<reference evidence="3" key="1">
    <citation type="submission" date="2021-01" db="EMBL/GenBank/DDBJ databases">
        <authorList>
            <person name="Corre E."/>
            <person name="Pelletier E."/>
            <person name="Niang G."/>
            <person name="Scheremetjew M."/>
            <person name="Finn R."/>
            <person name="Kale V."/>
            <person name="Holt S."/>
            <person name="Cochrane G."/>
            <person name="Meng A."/>
            <person name="Brown T."/>
            <person name="Cohen L."/>
        </authorList>
    </citation>
    <scope>NUCLEOTIDE SEQUENCE</scope>
    <source>
        <strain evidence="3">Pbaha01</strain>
    </source>
</reference>
<dbReference type="InterPro" id="IPR040184">
    <property type="entry name" value="Mcm10"/>
</dbReference>
<feature type="compositionally biased region" description="Polar residues" evidence="1">
    <location>
        <begin position="162"/>
        <end position="172"/>
    </location>
</feature>
<dbReference type="GO" id="GO:0003697">
    <property type="term" value="F:single-stranded DNA binding"/>
    <property type="evidence" value="ECO:0007669"/>
    <property type="project" value="InterPro"/>
</dbReference>
<evidence type="ECO:0000256" key="1">
    <source>
        <dbReference type="SAM" id="MobiDB-lite"/>
    </source>
</evidence>
<dbReference type="Pfam" id="PF22379">
    <property type="entry name" value="OB_MCM10"/>
    <property type="match status" value="1"/>
</dbReference>
<evidence type="ECO:0000259" key="2">
    <source>
        <dbReference type="Pfam" id="PF22379"/>
    </source>
</evidence>
<dbReference type="GO" id="GO:0043596">
    <property type="term" value="C:nuclear replication fork"/>
    <property type="evidence" value="ECO:0007669"/>
    <property type="project" value="TreeGrafter"/>
</dbReference>
<gene>
    <name evidence="3" type="ORF">PBAH0796_LOCUS16355</name>
</gene>
<name>A0A7S0AHG7_9DINO</name>
<feature type="region of interest" description="Disordered" evidence="1">
    <location>
        <begin position="124"/>
        <end position="187"/>
    </location>
</feature>
<dbReference type="GO" id="GO:0006270">
    <property type="term" value="P:DNA replication initiation"/>
    <property type="evidence" value="ECO:0007669"/>
    <property type="project" value="InterPro"/>
</dbReference>
<dbReference type="InterPro" id="IPR012340">
    <property type="entry name" value="NA-bd_OB-fold"/>
</dbReference>
<feature type="region of interest" description="Disordered" evidence="1">
    <location>
        <begin position="482"/>
        <end position="591"/>
    </location>
</feature>
<organism evidence="3">
    <name type="scientific">Pyrodinium bahamense</name>
    <dbReference type="NCBI Taxonomy" id="73915"/>
    <lineage>
        <taxon>Eukaryota</taxon>
        <taxon>Sar</taxon>
        <taxon>Alveolata</taxon>
        <taxon>Dinophyceae</taxon>
        <taxon>Gonyaulacales</taxon>
        <taxon>Pyrocystaceae</taxon>
        <taxon>Pyrodinium</taxon>
    </lineage>
</organism>
<proteinExistence type="predicted"/>
<accession>A0A7S0AHG7</accession>